<dbReference type="InterPro" id="IPR019819">
    <property type="entry name" value="Carboxylesterase_B_CS"/>
</dbReference>
<evidence type="ECO:0000256" key="8">
    <source>
        <dbReference type="ARBA" id="ARBA00039155"/>
    </source>
</evidence>
<keyword evidence="11" id="KW-1185">Reference proteome</keyword>
<proteinExistence type="inferred from homology"/>
<sequence>MLFVGVGALFFLAAAFGDSLDVCLKDLGCLRGTHMPGYQKGEFEAFLGIPFAQPPVGPLRLKNPVKANAWEGVLDAGSAKDGCLQRNYFSNNRDVRGVEDCLYLNVYRPKQRDGNPLPVMFYIHGGGFFSGTAHPVASGPEYFMDTEKVIMVTVGYRLGPFGFLSTGDENMPGNFGLKDQRLALQWVQQHIAEFGGDPQMVTILGHSAGGISVHLHMLSPSSKGLFQKAMSLTGTMFIPAMRVLEDPLSQVRQLAKEIGIDQAEILSSQDLAQALRDADPMKLLLSVDSLKTYDNLPLISTQPVLEAASPEAFLVEDPLKAHREGRINQVPWVVSLNSRAGEGALTLLRSFTCPKRMAAFNEKFLEHLALVLNLPQGTPPQKVREILDAYGFQGEALNNDTMLTLAEIAGDFNFFFPIYETISSYASYANLEENPLSIYIFEFTGLHSISLMFGASPEDFGLGGAHMDDGLHTIRLPILVEDFPKDSVDAKVVQRMTSLITDFAKTGVFHEGSTCKASDFKDQGMCSYLHFGGTTEKYQEDVRQGLELTYFPIWKKLFMLRGPPAMIQLLLLPLLLGQMCAALTTVDQPVTVCPPSVGCLKGTYRRGYQSERFEAFMGIPYALPPVGDLRFSNPKVMPKLLGLYDASEPKMDCIQKNYLLPTPVIYGEEDCLYLNVYRPEVRDSPLPVMVYIHGGGFFGGSAGPGVTGPEYFMDSGEVILVTMAYRLGPFGFLSTQDAVMPGNFGLKDQNLALRWVQRNIRSFGGDPQQVTIFGQSAGGVAAHMHLLSPRSQGLFHRVISMSGTANVPFAIADEPLEQTRLLAEFSQIPDARNLSTVKLAKALRRLEATKLLDAGDNLKFWDVDHMTNFRPVVEKGLEAEAFLSEHPKDIMARGERAPIPLLLGTVPGEGAVRVVNILGNATLRHSFNSRFDELLQELMEFPPNFSQERLNKSMKLLVREYFQDQHEVNEETVQGFMDLISDRGFKQPLYNTIRKDVCHTPNPIYLYSFNYRGPLSYASAYTSANVTGKYGVVHCDDLLYLFRSPLIFPDFEKNSTEAKVIHSFVDYFIQFAKFGKPRNAESLTPCSIEALQSRPNGICDYQEFANGAGPSQGFEVYVASEFQTDRVKLWSHILNEKSTES</sequence>
<keyword evidence="7" id="KW-0325">Glycoprotein</keyword>
<dbReference type="PROSITE" id="PS00122">
    <property type="entry name" value="CARBOXYLESTERASE_B_1"/>
    <property type="match status" value="2"/>
</dbReference>
<gene>
    <name evidence="12" type="primary">LOC108008231</name>
</gene>
<dbReference type="Gene3D" id="3.40.50.1820">
    <property type="entry name" value="alpha/beta hydrolase"/>
    <property type="match status" value="2"/>
</dbReference>
<evidence type="ECO:0000256" key="4">
    <source>
        <dbReference type="ARBA" id="ARBA00022525"/>
    </source>
</evidence>
<protein>
    <recommendedName>
        <fullName evidence="8">carboxylesterase</fullName>
        <ecNumber evidence="8">3.1.1.1</ecNumber>
    </recommendedName>
</protein>
<dbReference type="SUPFAM" id="SSF53474">
    <property type="entry name" value="alpha/beta-Hydrolases"/>
    <property type="match status" value="2"/>
</dbReference>
<keyword evidence="3" id="KW-0719">Serine esterase</keyword>
<evidence type="ECO:0000256" key="2">
    <source>
        <dbReference type="ARBA" id="ARBA00005964"/>
    </source>
</evidence>
<dbReference type="EC" id="3.1.1.1" evidence="8"/>
<dbReference type="PROSITE" id="PS00941">
    <property type="entry name" value="CARBOXYLESTERASE_B_2"/>
    <property type="match status" value="2"/>
</dbReference>
<evidence type="ECO:0000313" key="11">
    <source>
        <dbReference type="Proteomes" id="UP001652628"/>
    </source>
</evidence>
<feature type="domain" description="Carboxylesterase type B" evidence="10">
    <location>
        <begin position="596"/>
        <end position="1082"/>
    </location>
</feature>
<dbReference type="GeneID" id="108008231"/>
<keyword evidence="6" id="KW-1015">Disulfide bond</keyword>
<accession>A0AB40A029</accession>
<dbReference type="InterPro" id="IPR002018">
    <property type="entry name" value="CarbesteraseB"/>
</dbReference>
<dbReference type="GO" id="GO:0005576">
    <property type="term" value="C:extracellular region"/>
    <property type="evidence" value="ECO:0007669"/>
    <property type="project" value="UniProtKB-SubCell"/>
</dbReference>
<evidence type="ECO:0000256" key="1">
    <source>
        <dbReference type="ARBA" id="ARBA00004613"/>
    </source>
</evidence>
<evidence type="ECO:0000313" key="12">
    <source>
        <dbReference type="RefSeq" id="XP_036668929.2"/>
    </source>
</evidence>
<keyword evidence="4" id="KW-0964">Secreted</keyword>
<feature type="signal peptide" evidence="9">
    <location>
        <begin position="1"/>
        <end position="17"/>
    </location>
</feature>
<evidence type="ECO:0000259" key="10">
    <source>
        <dbReference type="Pfam" id="PF00135"/>
    </source>
</evidence>
<dbReference type="InterPro" id="IPR019826">
    <property type="entry name" value="Carboxylesterase_B_AS"/>
</dbReference>
<dbReference type="PANTHER" id="PTHR43142">
    <property type="entry name" value="CARBOXYLIC ESTER HYDROLASE"/>
    <property type="match status" value="1"/>
</dbReference>
<feature type="chain" id="PRO_5047393458" description="carboxylesterase" evidence="9">
    <location>
        <begin position="18"/>
        <end position="1141"/>
    </location>
</feature>
<dbReference type="InterPro" id="IPR029058">
    <property type="entry name" value="AB_hydrolase_fold"/>
</dbReference>
<dbReference type="Proteomes" id="UP001652628">
    <property type="component" value="Chromosome 2R"/>
</dbReference>
<evidence type="ECO:0000256" key="3">
    <source>
        <dbReference type="ARBA" id="ARBA00022487"/>
    </source>
</evidence>
<dbReference type="GO" id="GO:0106435">
    <property type="term" value="F:carboxylesterase activity"/>
    <property type="evidence" value="ECO:0007669"/>
    <property type="project" value="UniProtKB-EC"/>
</dbReference>
<dbReference type="PANTHER" id="PTHR43142:SF1">
    <property type="entry name" value="CARBOXYLIC ESTER HYDROLASE"/>
    <property type="match status" value="1"/>
</dbReference>
<evidence type="ECO:0000256" key="5">
    <source>
        <dbReference type="ARBA" id="ARBA00022801"/>
    </source>
</evidence>
<comment type="similarity">
    <text evidence="2">Belongs to the type-B carboxylesterase/lipase family.</text>
</comment>
<dbReference type="RefSeq" id="XP_036668929.2">
    <property type="nucleotide sequence ID" value="XM_036813034.3"/>
</dbReference>
<keyword evidence="9" id="KW-0732">Signal</keyword>
<name>A0AB40A029_DROSZ</name>
<dbReference type="Pfam" id="PF00135">
    <property type="entry name" value="COesterase"/>
    <property type="match status" value="2"/>
</dbReference>
<dbReference type="AlphaFoldDB" id="A0AB40A029"/>
<evidence type="ECO:0000256" key="9">
    <source>
        <dbReference type="SAM" id="SignalP"/>
    </source>
</evidence>
<feature type="domain" description="Carboxylesterase type B" evidence="10">
    <location>
        <begin position="27"/>
        <end position="511"/>
    </location>
</feature>
<organism evidence="11 12">
    <name type="scientific">Drosophila suzukii</name>
    <name type="common">Spotted-wing drosophila fruit fly</name>
    <dbReference type="NCBI Taxonomy" id="28584"/>
    <lineage>
        <taxon>Eukaryota</taxon>
        <taxon>Metazoa</taxon>
        <taxon>Ecdysozoa</taxon>
        <taxon>Arthropoda</taxon>
        <taxon>Hexapoda</taxon>
        <taxon>Insecta</taxon>
        <taxon>Pterygota</taxon>
        <taxon>Neoptera</taxon>
        <taxon>Endopterygota</taxon>
        <taxon>Diptera</taxon>
        <taxon>Brachycera</taxon>
        <taxon>Muscomorpha</taxon>
        <taxon>Ephydroidea</taxon>
        <taxon>Drosophilidae</taxon>
        <taxon>Drosophila</taxon>
        <taxon>Sophophora</taxon>
    </lineage>
</organism>
<evidence type="ECO:0000256" key="7">
    <source>
        <dbReference type="ARBA" id="ARBA00023180"/>
    </source>
</evidence>
<reference evidence="12" key="1">
    <citation type="submission" date="2025-08" db="UniProtKB">
        <authorList>
            <consortium name="RefSeq"/>
        </authorList>
    </citation>
    <scope>IDENTIFICATION</scope>
</reference>
<keyword evidence="5" id="KW-0378">Hydrolase</keyword>
<comment type="subcellular location">
    <subcellularLocation>
        <location evidence="1">Secreted</location>
    </subcellularLocation>
</comment>
<evidence type="ECO:0000256" key="6">
    <source>
        <dbReference type="ARBA" id="ARBA00023157"/>
    </source>
</evidence>